<accession>A0AAW4MSE2</accession>
<keyword evidence="1" id="KW-0812">Transmembrane</keyword>
<dbReference type="EMBL" id="JAHOEL010000003">
    <property type="protein sequence ID" value="MBV3391803.1"/>
    <property type="molecule type" value="Genomic_DNA"/>
</dbReference>
<evidence type="ECO:0000313" key="4">
    <source>
        <dbReference type="Proteomes" id="UP001196408"/>
    </source>
</evidence>
<gene>
    <name evidence="2" type="ORF">KSV97_00760</name>
    <name evidence="3" type="ORF">KSW06_00770</name>
</gene>
<name>A0AAW4MSE2_9FIRM</name>
<dbReference type="RefSeq" id="WP_217746897.1">
    <property type="nucleotide sequence ID" value="NZ_JAHOEB010000003.1"/>
</dbReference>
<dbReference type="AlphaFoldDB" id="A0AAW4MSE2"/>
<evidence type="ECO:0000313" key="2">
    <source>
        <dbReference type="EMBL" id="MBV3381779.1"/>
    </source>
</evidence>
<protein>
    <submittedName>
        <fullName evidence="2">HAD hydrolase-like protein</fullName>
    </submittedName>
</protein>
<dbReference type="Proteomes" id="UP001197492">
    <property type="component" value="Unassembled WGS sequence"/>
</dbReference>
<keyword evidence="1" id="KW-0472">Membrane</keyword>
<keyword evidence="2" id="KW-0378">Hydrolase</keyword>
<comment type="caution">
    <text evidence="2">The sequence shown here is derived from an EMBL/GenBank/DDBJ whole genome shotgun (WGS) entry which is preliminary data.</text>
</comment>
<dbReference type="GO" id="GO:0006281">
    <property type="term" value="P:DNA repair"/>
    <property type="evidence" value="ECO:0007669"/>
    <property type="project" value="TreeGrafter"/>
</dbReference>
<dbReference type="InterPro" id="IPR050155">
    <property type="entry name" value="HAD-like_hydrolase_sf"/>
</dbReference>
<evidence type="ECO:0000313" key="5">
    <source>
        <dbReference type="Proteomes" id="UP001197492"/>
    </source>
</evidence>
<organism evidence="2 4">
    <name type="scientific">Catenibacterium mitsuokai</name>
    <dbReference type="NCBI Taxonomy" id="100886"/>
    <lineage>
        <taxon>Bacteria</taxon>
        <taxon>Bacillati</taxon>
        <taxon>Bacillota</taxon>
        <taxon>Erysipelotrichia</taxon>
        <taxon>Erysipelotrichales</taxon>
        <taxon>Coprobacillaceae</taxon>
        <taxon>Catenibacterium</taxon>
    </lineage>
</organism>
<evidence type="ECO:0000313" key="3">
    <source>
        <dbReference type="EMBL" id="MBV3391803.1"/>
    </source>
</evidence>
<dbReference type="PANTHER" id="PTHR43434">
    <property type="entry name" value="PHOSPHOGLYCOLATE PHOSPHATASE"/>
    <property type="match status" value="1"/>
</dbReference>
<dbReference type="GeneID" id="301323063"/>
<evidence type="ECO:0000256" key="1">
    <source>
        <dbReference type="SAM" id="Phobius"/>
    </source>
</evidence>
<dbReference type="EMBL" id="JAHOEF010000003">
    <property type="protein sequence ID" value="MBV3381779.1"/>
    <property type="molecule type" value="Genomic_DNA"/>
</dbReference>
<feature type="transmembrane region" description="Helical" evidence="1">
    <location>
        <begin position="366"/>
        <end position="387"/>
    </location>
</feature>
<dbReference type="Proteomes" id="UP001196408">
    <property type="component" value="Unassembled WGS sequence"/>
</dbReference>
<feature type="transmembrane region" description="Helical" evidence="1">
    <location>
        <begin position="441"/>
        <end position="465"/>
    </location>
</feature>
<keyword evidence="5" id="KW-1185">Reference proteome</keyword>
<feature type="transmembrane region" description="Helical" evidence="1">
    <location>
        <begin position="399"/>
        <end position="421"/>
    </location>
</feature>
<keyword evidence="1" id="KW-1133">Transmembrane helix</keyword>
<dbReference type="PANTHER" id="PTHR43434:SF1">
    <property type="entry name" value="PHOSPHOGLYCOLATE PHOSPHATASE"/>
    <property type="match status" value="1"/>
</dbReference>
<proteinExistence type="predicted"/>
<dbReference type="InterPro" id="IPR041492">
    <property type="entry name" value="HAD_2"/>
</dbReference>
<dbReference type="Pfam" id="PF13419">
    <property type="entry name" value="HAD_2"/>
    <property type="match status" value="1"/>
</dbReference>
<reference evidence="2 5" key="1">
    <citation type="submission" date="2021-06" db="EMBL/GenBank/DDBJ databases">
        <title>Collection of gut derived symbiotic bacterial strains cultured from healthy donors.</title>
        <authorList>
            <person name="Lin H."/>
            <person name="Littmann E."/>
            <person name="Pamer E.G."/>
        </authorList>
    </citation>
    <scope>NUCLEOTIDE SEQUENCE</scope>
    <source>
        <strain evidence="3 5">MSK.21.70</strain>
        <strain evidence="2">MSK.21.82</strain>
    </source>
</reference>
<dbReference type="GO" id="GO:0008967">
    <property type="term" value="F:phosphoglycolate phosphatase activity"/>
    <property type="evidence" value="ECO:0007669"/>
    <property type="project" value="TreeGrafter"/>
</dbReference>
<sequence length="475" mass="54224">MREDTELKLAIIELDGCIFPLNRLRYNFYKNLCKKKNITVTPEEFYHALGNMYSMYDTLPLATIINSQKLNATVEKDLYNYLNMKGLSPKDGVVELFEYFRQNNIPIAVVSTHKTKTAINYLELGSLYRKVDYVIGCDTDIKALPSEELLAYIDKRFQVTPKDTLVITSMNGILHSANNIGMNTIYLNDLVEAGDDEISCSYQVANTMYEALNDILFGRYEDYKIFEPLLGMDKEMSVAKLKALFANLQEVYKDDPDLLKIIKSTYISKLSELTKERPRRFTFSDEDLAELEKEEVEEPVVEEKKEEPTALSLNAQDTAALNDVIAKVMEAENNAPEEIEEEKEEPVVEEPKKKPDHHIINTFINISYVLLLSLMILLLGLVVHIALGNMMDQPVVKVLHAISLGYIDVVESIFEFIFNGLHSITNVIPDYYTYMNDNTLMTLSALKMIHCYIMNVVIVSIVEVIKYSILSKKSS</sequence>